<dbReference type="SUPFAM" id="SSF55729">
    <property type="entry name" value="Acyl-CoA N-acyltransferases (Nat)"/>
    <property type="match status" value="1"/>
</dbReference>
<dbReference type="CDD" id="cd04301">
    <property type="entry name" value="NAT_SF"/>
    <property type="match status" value="1"/>
</dbReference>
<sequence>MPMIIRPIQNKDLASASLAISEATQACTALDQTDVAEFLASWNETANSLLHEPEPNHAITLVAQMGDEVVAVVQLNQDGEIKLFYVTPRWQRRGIGRALLAELALNAQCMNINSLQIYSSNNARLFFLEHGFHAEQHDFSDWLVADLTKWKIKYEQQTTH</sequence>
<dbReference type="PROSITE" id="PS51186">
    <property type="entry name" value="GNAT"/>
    <property type="match status" value="1"/>
</dbReference>
<proteinExistence type="predicted"/>
<protein>
    <submittedName>
        <fullName evidence="4">GNAT family N-acetyltransferase</fullName>
        <ecNumber evidence="4">2.3.1.-</ecNumber>
    </submittedName>
</protein>
<feature type="domain" description="N-acetyltransferase" evidence="3">
    <location>
        <begin position="3"/>
        <end position="153"/>
    </location>
</feature>
<dbReference type="EC" id="2.3.1.-" evidence="4"/>
<dbReference type="GO" id="GO:0016747">
    <property type="term" value="F:acyltransferase activity, transferring groups other than amino-acyl groups"/>
    <property type="evidence" value="ECO:0007669"/>
    <property type="project" value="InterPro"/>
</dbReference>
<dbReference type="KEGG" id="cmav:ABHF33_16015"/>
<reference evidence="4" key="1">
    <citation type="submission" date="2024-05" db="EMBL/GenBank/DDBJ databases">
        <authorList>
            <person name="Yang L."/>
            <person name="Pan L."/>
        </authorList>
    </citation>
    <scope>NUCLEOTIDE SEQUENCE</scope>
    <source>
        <strain evidence="4">FCG-7</strain>
    </source>
</reference>
<evidence type="ECO:0000259" key="3">
    <source>
        <dbReference type="PROSITE" id="PS51186"/>
    </source>
</evidence>
<name>A0AAU7F9Z3_9NEIS</name>
<dbReference type="RefSeq" id="WP_348944885.1">
    <property type="nucleotide sequence ID" value="NZ_CP157355.1"/>
</dbReference>
<dbReference type="PANTHER" id="PTHR43877">
    <property type="entry name" value="AMINOALKYLPHOSPHONATE N-ACETYLTRANSFERASE-RELATED-RELATED"/>
    <property type="match status" value="1"/>
</dbReference>
<dbReference type="InterPro" id="IPR016181">
    <property type="entry name" value="Acyl_CoA_acyltransferase"/>
</dbReference>
<dbReference type="InterPro" id="IPR000182">
    <property type="entry name" value="GNAT_dom"/>
</dbReference>
<gene>
    <name evidence="4" type="ORF">ABHF33_16015</name>
</gene>
<dbReference type="Pfam" id="PF13673">
    <property type="entry name" value="Acetyltransf_10"/>
    <property type="match status" value="1"/>
</dbReference>
<dbReference type="Gene3D" id="3.40.630.30">
    <property type="match status" value="1"/>
</dbReference>
<accession>A0AAU7F9Z3</accession>
<dbReference type="AlphaFoldDB" id="A0AAU7F9Z3"/>
<dbReference type="EMBL" id="CP157355">
    <property type="protein sequence ID" value="XBM00538.1"/>
    <property type="molecule type" value="Genomic_DNA"/>
</dbReference>
<keyword evidence="2 4" id="KW-0012">Acyltransferase</keyword>
<evidence type="ECO:0000256" key="2">
    <source>
        <dbReference type="ARBA" id="ARBA00023315"/>
    </source>
</evidence>
<organism evidence="4">
    <name type="scientific">Chitinibacter mangrovi</name>
    <dbReference type="NCBI Taxonomy" id="3153927"/>
    <lineage>
        <taxon>Bacteria</taxon>
        <taxon>Pseudomonadati</taxon>
        <taxon>Pseudomonadota</taxon>
        <taxon>Betaproteobacteria</taxon>
        <taxon>Neisseriales</taxon>
        <taxon>Chitinibacteraceae</taxon>
        <taxon>Chitinibacter</taxon>
    </lineage>
</organism>
<evidence type="ECO:0000313" key="4">
    <source>
        <dbReference type="EMBL" id="XBM00538.1"/>
    </source>
</evidence>
<keyword evidence="1 4" id="KW-0808">Transferase</keyword>
<dbReference type="InterPro" id="IPR050832">
    <property type="entry name" value="Bact_Acetyltransf"/>
</dbReference>
<evidence type="ECO:0000256" key="1">
    <source>
        <dbReference type="ARBA" id="ARBA00022679"/>
    </source>
</evidence>